<sequence>MIYYLIFDTETTGLPKKNDFSLINMIELGYIILDEDFKIVKESNNLIKGNFEIPEIITKLTGITKNKTDENGDNIDIVLKEFINDIRSVDYILAHNNRFDLGILKKEMERLNNIYYYNNIVNKKINLDTIPIFKTYIDKKTIENYKLQTIFNHFYKDEDFIQTHRAIDDCHMVYKSLLYMKNNNFCINNYFVNKPLNFGKFKTKNIKYVYQNHPDYFKFLFNKVYRINYVKFLKFL</sequence>
<protein>
    <recommendedName>
        <fullName evidence="4">Exonuclease domain-containing protein</fullName>
    </recommendedName>
</protein>
<keyword evidence="3" id="KW-0269">Exonuclease</keyword>
<name>A0A381XSV5_9ZZZZ</name>
<dbReference type="PANTHER" id="PTHR30231">
    <property type="entry name" value="DNA POLYMERASE III SUBUNIT EPSILON"/>
    <property type="match status" value="1"/>
</dbReference>
<keyword evidence="2" id="KW-0378">Hydrolase</keyword>
<dbReference type="PANTHER" id="PTHR30231:SF4">
    <property type="entry name" value="PROTEIN NEN2"/>
    <property type="match status" value="1"/>
</dbReference>
<organism evidence="5">
    <name type="scientific">marine metagenome</name>
    <dbReference type="NCBI Taxonomy" id="408172"/>
    <lineage>
        <taxon>unclassified sequences</taxon>
        <taxon>metagenomes</taxon>
        <taxon>ecological metagenomes</taxon>
    </lineage>
</organism>
<evidence type="ECO:0000256" key="1">
    <source>
        <dbReference type="ARBA" id="ARBA00022722"/>
    </source>
</evidence>
<dbReference type="SUPFAM" id="SSF53098">
    <property type="entry name" value="Ribonuclease H-like"/>
    <property type="match status" value="1"/>
</dbReference>
<accession>A0A381XSV5</accession>
<proteinExistence type="predicted"/>
<keyword evidence="1" id="KW-0540">Nuclease</keyword>
<dbReference type="CDD" id="cd06127">
    <property type="entry name" value="DEDDh"/>
    <property type="match status" value="1"/>
</dbReference>
<dbReference type="Pfam" id="PF00929">
    <property type="entry name" value="RNase_T"/>
    <property type="match status" value="1"/>
</dbReference>
<dbReference type="Gene3D" id="3.30.420.10">
    <property type="entry name" value="Ribonuclease H-like superfamily/Ribonuclease H"/>
    <property type="match status" value="1"/>
</dbReference>
<dbReference type="GO" id="GO:0003676">
    <property type="term" value="F:nucleic acid binding"/>
    <property type="evidence" value="ECO:0007669"/>
    <property type="project" value="InterPro"/>
</dbReference>
<dbReference type="InterPro" id="IPR012337">
    <property type="entry name" value="RNaseH-like_sf"/>
</dbReference>
<evidence type="ECO:0000259" key="4">
    <source>
        <dbReference type="SMART" id="SM00479"/>
    </source>
</evidence>
<gene>
    <name evidence="5" type="ORF">METZ01_LOCUS120141</name>
</gene>
<dbReference type="InterPro" id="IPR013520">
    <property type="entry name" value="Ribonucl_H"/>
</dbReference>
<evidence type="ECO:0000313" key="5">
    <source>
        <dbReference type="EMBL" id="SVA67287.1"/>
    </source>
</evidence>
<dbReference type="GO" id="GO:0008408">
    <property type="term" value="F:3'-5' exonuclease activity"/>
    <property type="evidence" value="ECO:0007669"/>
    <property type="project" value="TreeGrafter"/>
</dbReference>
<feature type="domain" description="Exonuclease" evidence="4">
    <location>
        <begin position="3"/>
        <end position="186"/>
    </location>
</feature>
<reference evidence="5" key="1">
    <citation type="submission" date="2018-05" db="EMBL/GenBank/DDBJ databases">
        <authorList>
            <person name="Lanie J.A."/>
            <person name="Ng W.-L."/>
            <person name="Kazmierczak K.M."/>
            <person name="Andrzejewski T.M."/>
            <person name="Davidsen T.M."/>
            <person name="Wayne K.J."/>
            <person name="Tettelin H."/>
            <person name="Glass J.I."/>
            <person name="Rusch D."/>
            <person name="Podicherti R."/>
            <person name="Tsui H.-C.T."/>
            <person name="Winkler M.E."/>
        </authorList>
    </citation>
    <scope>NUCLEOTIDE SEQUENCE</scope>
</reference>
<evidence type="ECO:0000256" key="3">
    <source>
        <dbReference type="ARBA" id="ARBA00022839"/>
    </source>
</evidence>
<dbReference type="AlphaFoldDB" id="A0A381XSV5"/>
<dbReference type="InterPro" id="IPR036397">
    <property type="entry name" value="RNaseH_sf"/>
</dbReference>
<evidence type="ECO:0000256" key="2">
    <source>
        <dbReference type="ARBA" id="ARBA00022801"/>
    </source>
</evidence>
<dbReference type="EMBL" id="UINC01016093">
    <property type="protein sequence ID" value="SVA67287.1"/>
    <property type="molecule type" value="Genomic_DNA"/>
</dbReference>
<dbReference type="SMART" id="SM00479">
    <property type="entry name" value="EXOIII"/>
    <property type="match status" value="1"/>
</dbReference>